<dbReference type="EMBL" id="FTOA01000003">
    <property type="protein sequence ID" value="SIS74873.1"/>
    <property type="molecule type" value="Genomic_DNA"/>
</dbReference>
<organism evidence="2 3">
    <name type="scientific">Insolitispirillum peregrinum</name>
    <dbReference type="NCBI Taxonomy" id="80876"/>
    <lineage>
        <taxon>Bacteria</taxon>
        <taxon>Pseudomonadati</taxon>
        <taxon>Pseudomonadota</taxon>
        <taxon>Alphaproteobacteria</taxon>
        <taxon>Rhodospirillales</taxon>
        <taxon>Novispirillaceae</taxon>
        <taxon>Insolitispirillum</taxon>
    </lineage>
</organism>
<dbReference type="RefSeq" id="WP_076400087.1">
    <property type="nucleotide sequence ID" value="NZ_FTOA01000003.1"/>
</dbReference>
<evidence type="ECO:0000256" key="1">
    <source>
        <dbReference type="SAM" id="SignalP"/>
    </source>
</evidence>
<feature type="chain" id="PRO_5012410669" evidence="1">
    <location>
        <begin position="28"/>
        <end position="105"/>
    </location>
</feature>
<dbReference type="Proteomes" id="UP000185678">
    <property type="component" value="Unassembled WGS sequence"/>
</dbReference>
<accession>A0A1N7LM01</accession>
<dbReference type="AlphaFoldDB" id="A0A1N7LM01"/>
<feature type="signal peptide" evidence="1">
    <location>
        <begin position="1"/>
        <end position="27"/>
    </location>
</feature>
<reference evidence="2 3" key="1">
    <citation type="submission" date="2017-01" db="EMBL/GenBank/DDBJ databases">
        <authorList>
            <person name="Mah S.A."/>
            <person name="Swanson W.J."/>
            <person name="Moy G.W."/>
            <person name="Vacquier V.D."/>
        </authorList>
    </citation>
    <scope>NUCLEOTIDE SEQUENCE [LARGE SCALE GENOMIC DNA]</scope>
    <source>
        <strain evidence="2 3">DSM 11589</strain>
    </source>
</reference>
<sequence>MTKYSRFLSAALLSASLAVVGISAAQAESAGDHQPDDGKAGSPLVAYRVIKTVNTPSGMDIIYSNEALPVTAIGPRDVSEQAMTAAAYGLKPALPAAQQLAETPK</sequence>
<evidence type="ECO:0000313" key="3">
    <source>
        <dbReference type="Proteomes" id="UP000185678"/>
    </source>
</evidence>
<name>A0A1N7LM01_9PROT</name>
<evidence type="ECO:0000313" key="2">
    <source>
        <dbReference type="EMBL" id="SIS74873.1"/>
    </source>
</evidence>
<dbReference type="STRING" id="80876.SAMN05421779_103416"/>
<gene>
    <name evidence="2" type="ORF">SAMN05421779_103416</name>
</gene>
<protein>
    <submittedName>
        <fullName evidence="2">Uncharacterized protein</fullName>
    </submittedName>
</protein>
<keyword evidence="1" id="KW-0732">Signal</keyword>
<proteinExistence type="predicted"/>
<keyword evidence="3" id="KW-1185">Reference proteome</keyword>